<feature type="transmembrane region" description="Helical" evidence="1">
    <location>
        <begin position="6"/>
        <end position="35"/>
    </location>
</feature>
<dbReference type="OrthoDB" id="41153at10239"/>
<accession>V5Q9V7</accession>
<dbReference type="Proteomes" id="UP000018624">
    <property type="component" value="Segment"/>
</dbReference>
<gene>
    <name evidence="2" type="ORF">Salvo_35</name>
</gene>
<sequence length="147" mass="15359">MWTKAIAWLFGTAMGRGVLLGGSIAIGMALGWYAFSTHYYNEGVASCQAGRATDTNAANVAQGEKNIADNQTASEIGKAADAEAAKVAADAEEAKNDSKETIHDVYKKPPVTAPVAVGSCVHPLDERVQDRIGKARAAAVEARSAPR</sequence>
<keyword evidence="1" id="KW-0812">Transmembrane</keyword>
<organism evidence="2 3">
    <name type="scientific">Xylella phage Salvo</name>
    <dbReference type="NCBI Taxonomy" id="1415147"/>
    <lineage>
        <taxon>Viruses</taxon>
        <taxon>Duplodnaviria</taxon>
        <taxon>Heunggongvirae</taxon>
        <taxon>Uroviricota</taxon>
        <taxon>Caudoviricetes</taxon>
        <taxon>Casjensviridae</taxon>
        <taxon>Salvovirus</taxon>
        <taxon>Salvovirus salvo</taxon>
    </lineage>
</organism>
<protein>
    <submittedName>
        <fullName evidence="2">I-spanin</fullName>
    </submittedName>
</protein>
<keyword evidence="1" id="KW-0472">Membrane</keyword>
<reference evidence="2 3" key="1">
    <citation type="journal article" date="2014" name="J. Bacteriol.">
        <title>Characterization of novel virulent broad-host-range phages of Xylella fastidiosa and Xanthomonas.</title>
        <authorList>
            <person name="Ahern S.J."/>
            <person name="Das M."/>
            <person name="Bhowmick T.S."/>
            <person name="Young R."/>
            <person name="Gonzalez C.F."/>
        </authorList>
    </citation>
    <scope>NUCLEOTIDE SEQUENCE [LARGE SCALE GENOMIC DNA]</scope>
</reference>
<evidence type="ECO:0000256" key="1">
    <source>
        <dbReference type="SAM" id="Phobius"/>
    </source>
</evidence>
<evidence type="ECO:0000313" key="2">
    <source>
        <dbReference type="EMBL" id="AHB12235.1"/>
    </source>
</evidence>
<proteinExistence type="predicted"/>
<name>V5Q9V7_9CAUD</name>
<keyword evidence="3" id="KW-1185">Reference proteome</keyword>
<keyword evidence="1" id="KW-1133">Transmembrane helix</keyword>
<dbReference type="EMBL" id="KF626668">
    <property type="protein sequence ID" value="AHB12235.1"/>
    <property type="molecule type" value="Genomic_DNA"/>
</dbReference>
<evidence type="ECO:0000313" key="3">
    <source>
        <dbReference type="Proteomes" id="UP000018624"/>
    </source>
</evidence>